<accession>A0AAV6N0R2</accession>
<protein>
    <submittedName>
        <fullName evidence="2">Uncharacterized protein</fullName>
    </submittedName>
</protein>
<organism evidence="2 3">
    <name type="scientific">Cucurbita argyrosperma subsp. sororia</name>
    <dbReference type="NCBI Taxonomy" id="37648"/>
    <lineage>
        <taxon>Eukaryota</taxon>
        <taxon>Viridiplantae</taxon>
        <taxon>Streptophyta</taxon>
        <taxon>Embryophyta</taxon>
        <taxon>Tracheophyta</taxon>
        <taxon>Spermatophyta</taxon>
        <taxon>Magnoliopsida</taxon>
        <taxon>eudicotyledons</taxon>
        <taxon>Gunneridae</taxon>
        <taxon>Pentapetalae</taxon>
        <taxon>rosids</taxon>
        <taxon>fabids</taxon>
        <taxon>Cucurbitales</taxon>
        <taxon>Cucurbitaceae</taxon>
        <taxon>Cucurbiteae</taxon>
        <taxon>Cucurbita</taxon>
    </lineage>
</organism>
<name>A0AAV6N0R2_9ROSI</name>
<gene>
    <name evidence="2" type="ORF">SDJN03_17851</name>
</gene>
<keyword evidence="3" id="KW-1185">Reference proteome</keyword>
<evidence type="ECO:0000313" key="3">
    <source>
        <dbReference type="Proteomes" id="UP000685013"/>
    </source>
</evidence>
<keyword evidence="1" id="KW-0812">Transmembrane</keyword>
<feature type="non-terminal residue" evidence="2">
    <location>
        <position position="1"/>
    </location>
</feature>
<keyword evidence="1" id="KW-0472">Membrane</keyword>
<dbReference type="Proteomes" id="UP000685013">
    <property type="component" value="Chromosome 11"/>
</dbReference>
<proteinExistence type="predicted"/>
<sequence>MQSKKESDHGEKQQTHLDSDLFSFVFLVPVPAFHLRIPANFFYYFLGFFSENIGGSKLVKEMTANSLDTEKLEHKG</sequence>
<evidence type="ECO:0000256" key="1">
    <source>
        <dbReference type="SAM" id="Phobius"/>
    </source>
</evidence>
<evidence type="ECO:0000313" key="2">
    <source>
        <dbReference type="EMBL" id="KAG6589286.1"/>
    </source>
</evidence>
<comment type="caution">
    <text evidence="2">The sequence shown here is derived from an EMBL/GenBank/DDBJ whole genome shotgun (WGS) entry which is preliminary data.</text>
</comment>
<dbReference type="AlphaFoldDB" id="A0AAV6N0R2"/>
<keyword evidence="1" id="KW-1133">Transmembrane helix</keyword>
<feature type="transmembrane region" description="Helical" evidence="1">
    <location>
        <begin position="21"/>
        <end position="46"/>
    </location>
</feature>
<dbReference type="EMBL" id="JAGKQH010000011">
    <property type="protein sequence ID" value="KAG6589286.1"/>
    <property type="molecule type" value="Genomic_DNA"/>
</dbReference>
<reference evidence="2 3" key="1">
    <citation type="journal article" date="2021" name="Hortic Res">
        <title>The domestication of Cucurbita argyrosperma as revealed by the genome of its wild relative.</title>
        <authorList>
            <person name="Barrera-Redondo J."/>
            <person name="Sanchez-de la Vega G."/>
            <person name="Aguirre-Liguori J.A."/>
            <person name="Castellanos-Morales G."/>
            <person name="Gutierrez-Guerrero Y.T."/>
            <person name="Aguirre-Dugua X."/>
            <person name="Aguirre-Planter E."/>
            <person name="Tenaillon M.I."/>
            <person name="Lira-Saade R."/>
            <person name="Eguiarte L.E."/>
        </authorList>
    </citation>
    <scope>NUCLEOTIDE SEQUENCE [LARGE SCALE GENOMIC DNA]</scope>
    <source>
        <strain evidence="2">JBR-2021</strain>
    </source>
</reference>